<dbReference type="Pfam" id="PF00534">
    <property type="entry name" value="Glycos_transf_1"/>
    <property type="match status" value="1"/>
</dbReference>
<gene>
    <name evidence="3" type="ORF">DFO73_110155</name>
</gene>
<comment type="caution">
    <text evidence="3">The sequence shown here is derived from an EMBL/GenBank/DDBJ whole genome shotgun (WGS) entry which is preliminary data.</text>
</comment>
<keyword evidence="3" id="KW-0808">Transferase</keyword>
<dbReference type="Gene3D" id="3.40.50.2000">
    <property type="entry name" value="Glycogen Phosphorylase B"/>
    <property type="match status" value="2"/>
</dbReference>
<dbReference type="InterPro" id="IPR001296">
    <property type="entry name" value="Glyco_trans_1"/>
</dbReference>
<accession>A0A2V2ZQH7</accession>
<organism evidence="3 4">
    <name type="scientific">Cytobacillus oceanisediminis</name>
    <dbReference type="NCBI Taxonomy" id="665099"/>
    <lineage>
        <taxon>Bacteria</taxon>
        <taxon>Bacillati</taxon>
        <taxon>Bacillota</taxon>
        <taxon>Bacilli</taxon>
        <taxon>Bacillales</taxon>
        <taxon>Bacillaceae</taxon>
        <taxon>Cytobacillus</taxon>
    </lineage>
</organism>
<dbReference type="RefSeq" id="WP_110066163.1">
    <property type="nucleotide sequence ID" value="NZ_QGTW01000010.1"/>
</dbReference>
<evidence type="ECO:0000313" key="3">
    <source>
        <dbReference type="EMBL" id="PWW26582.1"/>
    </source>
</evidence>
<evidence type="ECO:0000313" key="4">
    <source>
        <dbReference type="Proteomes" id="UP000247150"/>
    </source>
</evidence>
<dbReference type="EMBL" id="QGTW01000010">
    <property type="protein sequence ID" value="PWW26582.1"/>
    <property type="molecule type" value="Genomic_DNA"/>
</dbReference>
<protein>
    <submittedName>
        <fullName evidence="3">Glycosyltransferase involved in cell wall biosynthesis</fullName>
    </submittedName>
</protein>
<name>A0A2V2ZQH7_9BACI</name>
<dbReference type="AlphaFoldDB" id="A0A2V2ZQH7"/>
<dbReference type="Proteomes" id="UP000247150">
    <property type="component" value="Unassembled WGS sequence"/>
</dbReference>
<dbReference type="PANTHER" id="PTHR45947">
    <property type="entry name" value="SULFOQUINOVOSYL TRANSFERASE SQD2"/>
    <property type="match status" value="1"/>
</dbReference>
<dbReference type="CDD" id="cd03801">
    <property type="entry name" value="GT4_PimA-like"/>
    <property type="match status" value="1"/>
</dbReference>
<dbReference type="Pfam" id="PF13439">
    <property type="entry name" value="Glyco_transf_4"/>
    <property type="match status" value="1"/>
</dbReference>
<feature type="domain" description="Glycosyl transferase family 1" evidence="1">
    <location>
        <begin position="223"/>
        <end position="380"/>
    </location>
</feature>
<dbReference type="SUPFAM" id="SSF53756">
    <property type="entry name" value="UDP-Glycosyltransferase/glycogen phosphorylase"/>
    <property type="match status" value="1"/>
</dbReference>
<dbReference type="OrthoDB" id="9803279at2"/>
<evidence type="ECO:0000259" key="1">
    <source>
        <dbReference type="Pfam" id="PF00534"/>
    </source>
</evidence>
<reference evidence="3 4" key="1">
    <citation type="submission" date="2018-05" db="EMBL/GenBank/DDBJ databases">
        <title>Freshwater and sediment microbial communities from various areas in North America, analyzing microbe dynamics in response to fracking.</title>
        <authorList>
            <person name="Lamendella R."/>
        </authorList>
    </citation>
    <scope>NUCLEOTIDE SEQUENCE [LARGE SCALE GENOMIC DNA]</scope>
    <source>
        <strain evidence="3 4">15_TX</strain>
    </source>
</reference>
<feature type="domain" description="Glycosyltransferase subfamily 4-like N-terminal" evidence="2">
    <location>
        <begin position="33"/>
        <end position="206"/>
    </location>
</feature>
<dbReference type="GO" id="GO:0016758">
    <property type="term" value="F:hexosyltransferase activity"/>
    <property type="evidence" value="ECO:0007669"/>
    <property type="project" value="TreeGrafter"/>
</dbReference>
<sequence>MNKPITAEPKEYVQNNGMPKILLLTWEYPPNVVGGLSRHVHGLAGGLNQKGYEVHVLTANPGNLPSYENNERTQVHRVSPLKEKDPNFLHWILGLNLAMEQKARELSSYHDFELIHAHDWLVGACGLSLKESLKLPLITTIHATEYGRNNGIYTELQKFIHEKEEQLVNGSDRVIVCSDYMKEELIQQFAISSDKMAVIANGINKEVRLENPQIVLAGLPVRDSGRLIFSIGRMVKEKGFDTLIESADTMKERFPDVYFIIAGKGPMLETYRKRTKELKLESLIHFPGFINDMQRSALFRMCTLAVFPSYYEPFGIVALEAMISGKPAVVSNTGGLKGIVKHGYSGLLMTPGDPSSFAEQAAHLLENENIAKTIGANGKKVAESLFSWGRIAEETKRVFEETLISQKLEDLV</sequence>
<dbReference type="InterPro" id="IPR028098">
    <property type="entry name" value="Glyco_trans_4-like_N"/>
</dbReference>
<dbReference type="PANTHER" id="PTHR45947:SF3">
    <property type="entry name" value="SULFOQUINOVOSYL TRANSFERASE SQD2"/>
    <property type="match status" value="1"/>
</dbReference>
<dbReference type="InterPro" id="IPR050194">
    <property type="entry name" value="Glycosyltransferase_grp1"/>
</dbReference>
<proteinExistence type="predicted"/>
<evidence type="ECO:0000259" key="2">
    <source>
        <dbReference type="Pfam" id="PF13439"/>
    </source>
</evidence>